<name>A0A7C9EGY1_OPUST</name>
<evidence type="ECO:0000313" key="2">
    <source>
        <dbReference type="EMBL" id="MBA4665447.1"/>
    </source>
</evidence>
<dbReference type="InterPro" id="IPR007751">
    <property type="entry name" value="DUF676_lipase-like"/>
</dbReference>
<evidence type="ECO:0000259" key="1">
    <source>
        <dbReference type="Pfam" id="PF05057"/>
    </source>
</evidence>
<dbReference type="EMBL" id="GISG01227303">
    <property type="protein sequence ID" value="MBA4665447.1"/>
    <property type="molecule type" value="Transcribed_RNA"/>
</dbReference>
<dbReference type="SUPFAM" id="SSF53474">
    <property type="entry name" value="alpha/beta-Hydrolases"/>
    <property type="match status" value="1"/>
</dbReference>
<dbReference type="PANTHER" id="PTHR12482">
    <property type="entry name" value="LIPASE ROG1-RELATED-RELATED"/>
    <property type="match status" value="1"/>
</dbReference>
<dbReference type="Pfam" id="PF05057">
    <property type="entry name" value="DUF676"/>
    <property type="match status" value="1"/>
</dbReference>
<protein>
    <recommendedName>
        <fullName evidence="1">DUF676 domain-containing protein</fullName>
    </recommendedName>
</protein>
<proteinExistence type="predicted"/>
<dbReference type="InterPro" id="IPR029058">
    <property type="entry name" value="AB_hydrolase_fold"/>
</dbReference>
<dbReference type="AlphaFoldDB" id="A0A7C9EGY1"/>
<dbReference type="FunFam" id="3.40.50.1820:FF:000180">
    <property type="entry name" value="Putative lipase ROG1"/>
    <property type="match status" value="1"/>
</dbReference>
<reference evidence="2" key="1">
    <citation type="journal article" date="2013" name="J. Plant Res.">
        <title>Effect of fungi and light on seed germination of three Opuntia species from semiarid lands of central Mexico.</title>
        <authorList>
            <person name="Delgado-Sanchez P."/>
            <person name="Jimenez-Bremont J.F."/>
            <person name="Guerrero-Gonzalez Mde L."/>
            <person name="Flores J."/>
        </authorList>
    </citation>
    <scope>NUCLEOTIDE SEQUENCE</scope>
    <source>
        <tissue evidence="2">Cladode</tissue>
    </source>
</reference>
<dbReference type="Gene3D" id="3.40.50.1820">
    <property type="entry name" value="alpha/beta hydrolase"/>
    <property type="match status" value="1"/>
</dbReference>
<sequence length="433" mass="48697">MILSNSQFIKPPTLNSSFFRDKNKVPLWIPLRCTQTAAFWTEPGRMGSGCCGDWLKKKKQQQQLSGVGENVEIERVADGVDLMDAAMAEANVCPPHLVIMVNGLIGSASDWKFAGDQFVKQLPDKVVVHRSQCNPAKLTFDGVDLMGERLAHEVLTVVRHRPGLQKISFIAHSLGGLVARYAIGRLYEPLGKLDPSVVNGNCLEKENSIYVGAKLKEDCRGIIAGLEAMNFITVATPHLGSRGHKQLPLLCGLPFLERQAKQTAHLIAGRSGKHLFLTDNDDGMPPLLVRMVSDSYELKFISALHSFKRCVAYANVSYDHVVGWSTSSIRRLNELPKANLLVKDEKYRHIVYTEKRNSDNIHHEISSYIQNQTVDLEEEMIRGLNQVPWERVDVSFHKSRQRYVAHNTIQVKTYWLNSDGADVIFHMIDNFLL</sequence>
<reference evidence="2" key="2">
    <citation type="submission" date="2020-07" db="EMBL/GenBank/DDBJ databases">
        <authorList>
            <person name="Vera ALvarez R."/>
            <person name="Arias-Moreno D.M."/>
            <person name="Jimenez-Jacinto V."/>
            <person name="Jimenez-Bremont J.F."/>
            <person name="Swaminathan K."/>
            <person name="Moose S.P."/>
            <person name="Guerrero-Gonzalez M.L."/>
            <person name="Marino-Ramirez L."/>
            <person name="Landsman D."/>
            <person name="Rodriguez-Kessler M."/>
            <person name="Delgado-Sanchez P."/>
        </authorList>
    </citation>
    <scope>NUCLEOTIDE SEQUENCE</scope>
    <source>
        <tissue evidence="2">Cladode</tissue>
    </source>
</reference>
<accession>A0A7C9EGY1</accession>
<dbReference type="InterPro" id="IPR044294">
    <property type="entry name" value="Lipase-like"/>
</dbReference>
<dbReference type="PANTHER" id="PTHR12482:SF4">
    <property type="entry name" value="ALPHA_BETA-HYDROLASES SUPERFAMILY PROTEIN"/>
    <property type="match status" value="1"/>
</dbReference>
<feature type="domain" description="DUF676" evidence="1">
    <location>
        <begin position="95"/>
        <end position="326"/>
    </location>
</feature>
<organism evidence="2">
    <name type="scientific">Opuntia streptacantha</name>
    <name type="common">Prickly pear cactus</name>
    <name type="synonym">Opuntia cardona</name>
    <dbReference type="NCBI Taxonomy" id="393608"/>
    <lineage>
        <taxon>Eukaryota</taxon>
        <taxon>Viridiplantae</taxon>
        <taxon>Streptophyta</taxon>
        <taxon>Embryophyta</taxon>
        <taxon>Tracheophyta</taxon>
        <taxon>Spermatophyta</taxon>
        <taxon>Magnoliopsida</taxon>
        <taxon>eudicotyledons</taxon>
        <taxon>Gunneridae</taxon>
        <taxon>Pentapetalae</taxon>
        <taxon>Caryophyllales</taxon>
        <taxon>Cactineae</taxon>
        <taxon>Cactaceae</taxon>
        <taxon>Opuntioideae</taxon>
        <taxon>Opuntia</taxon>
    </lineage>
</organism>